<evidence type="ECO:0000256" key="4">
    <source>
        <dbReference type="ARBA" id="ARBA00023134"/>
    </source>
</evidence>
<evidence type="ECO:0000256" key="7">
    <source>
        <dbReference type="SAM" id="MobiDB-lite"/>
    </source>
</evidence>
<dbReference type="InterPro" id="IPR024926">
    <property type="entry name" value="NOG1"/>
</dbReference>
<dbReference type="GO" id="GO:0005730">
    <property type="term" value="C:nucleolus"/>
    <property type="evidence" value="ECO:0007669"/>
    <property type="project" value="UniProtKB-SubCell"/>
</dbReference>
<dbReference type="InterPro" id="IPR041623">
    <property type="entry name" value="NOG1_N"/>
</dbReference>
<dbReference type="AlphaFoldDB" id="A0AAW2YYT4"/>
<dbReference type="PROSITE" id="PS51710">
    <property type="entry name" value="G_OBG"/>
    <property type="match status" value="1"/>
</dbReference>
<dbReference type="PRINTS" id="PR00326">
    <property type="entry name" value="GTP1OBG"/>
</dbReference>
<dbReference type="InterPro" id="IPR031167">
    <property type="entry name" value="G_OBG"/>
</dbReference>
<proteinExistence type="inferred from homology"/>
<dbReference type="SUPFAM" id="SSF52540">
    <property type="entry name" value="P-loop containing nucleoside triphosphate hydrolases"/>
    <property type="match status" value="1"/>
</dbReference>
<comment type="subcellular location">
    <subcellularLocation>
        <location evidence="1 6">Nucleus</location>
        <location evidence="1 6">Nucleolus</location>
    </subcellularLocation>
</comment>
<comment type="function">
    <text evidence="6">Involved in the biogenesis of the 60S ribosomal subunit.</text>
</comment>
<dbReference type="Proteomes" id="UP001431209">
    <property type="component" value="Unassembled WGS sequence"/>
</dbReference>
<dbReference type="EMBL" id="JAOPGA020000840">
    <property type="protein sequence ID" value="KAL0482320.1"/>
    <property type="molecule type" value="Genomic_DNA"/>
</dbReference>
<comment type="similarity">
    <text evidence="6">Belongs to the TRAFAC class OBG-HflX-like GTPase superfamily. OBG GTPase family. NOG subfamily.</text>
</comment>
<evidence type="ECO:0000256" key="2">
    <source>
        <dbReference type="ARBA" id="ARBA00022517"/>
    </source>
</evidence>
<dbReference type="GO" id="GO:0005525">
    <property type="term" value="F:GTP binding"/>
    <property type="evidence" value="ECO:0007669"/>
    <property type="project" value="UniProtKB-KW"/>
</dbReference>
<accession>A0AAW2YYT4</accession>
<keyword evidence="3" id="KW-0547">Nucleotide-binding</keyword>
<dbReference type="InterPro" id="IPR010674">
    <property type="entry name" value="NOG1_Rossman_fold_dom"/>
</dbReference>
<dbReference type="Gene3D" id="1.20.120.1190">
    <property type="match status" value="1"/>
</dbReference>
<evidence type="ECO:0000256" key="5">
    <source>
        <dbReference type="ARBA" id="ARBA00023242"/>
    </source>
</evidence>
<dbReference type="InterPro" id="IPR006073">
    <property type="entry name" value="GTP-bd"/>
</dbReference>
<feature type="compositionally biased region" description="Polar residues" evidence="7">
    <location>
        <begin position="613"/>
        <end position="623"/>
    </location>
</feature>
<dbReference type="PIRSF" id="PIRSF038919">
    <property type="entry name" value="NOG1"/>
    <property type="match status" value="1"/>
</dbReference>
<evidence type="ECO:0000259" key="8">
    <source>
        <dbReference type="PROSITE" id="PS51710"/>
    </source>
</evidence>
<gene>
    <name evidence="9" type="ORF">AKO1_012978</name>
</gene>
<dbReference type="Pfam" id="PF06858">
    <property type="entry name" value="NOG1"/>
    <property type="match status" value="1"/>
</dbReference>
<feature type="region of interest" description="Disordered" evidence="7">
    <location>
        <begin position="659"/>
        <end position="682"/>
    </location>
</feature>
<comment type="caution">
    <text evidence="9">The sequence shown here is derived from an EMBL/GenBank/DDBJ whole genome shotgun (WGS) entry which is preliminary data.</text>
</comment>
<name>A0AAW2YYT4_9EUKA</name>
<dbReference type="CDD" id="cd01897">
    <property type="entry name" value="NOG"/>
    <property type="match status" value="1"/>
</dbReference>
<keyword evidence="2 6" id="KW-0690">Ribosome biogenesis</keyword>
<evidence type="ECO:0000256" key="3">
    <source>
        <dbReference type="ARBA" id="ARBA00022741"/>
    </source>
</evidence>
<evidence type="ECO:0000256" key="1">
    <source>
        <dbReference type="ARBA" id="ARBA00004604"/>
    </source>
</evidence>
<evidence type="ECO:0000313" key="10">
    <source>
        <dbReference type="Proteomes" id="UP001431209"/>
    </source>
</evidence>
<keyword evidence="10" id="KW-1185">Reference proteome</keyword>
<dbReference type="GO" id="GO:0042254">
    <property type="term" value="P:ribosome biogenesis"/>
    <property type="evidence" value="ECO:0007669"/>
    <property type="project" value="UniProtKB-KW"/>
</dbReference>
<dbReference type="PANTHER" id="PTHR45759">
    <property type="entry name" value="NUCLEOLAR GTP-BINDING PROTEIN 1"/>
    <property type="match status" value="1"/>
</dbReference>
<dbReference type="InterPro" id="IPR027417">
    <property type="entry name" value="P-loop_NTPase"/>
</dbReference>
<keyword evidence="4" id="KW-0342">GTP-binding</keyword>
<protein>
    <recommendedName>
        <fullName evidence="6">Nucleolar GTP-binding protein 1</fullName>
    </recommendedName>
</protein>
<evidence type="ECO:0000313" key="9">
    <source>
        <dbReference type="EMBL" id="KAL0482320.1"/>
    </source>
</evidence>
<feature type="domain" description="OBG-type G" evidence="8">
    <location>
        <begin position="169"/>
        <end position="340"/>
    </location>
</feature>
<sequence length="682" mass="78321">MVVYNFKKIRVVPPGKDFVDIILSKTQRKTPTVVHPQYNIHRIRKFYMRKVKFTQTTIHERMSAILEDFPRLEDIHPFYSDLLNVLYDKDHYKLALGQLNTARNLVDALGRDYVRLLKYGDSLFRCKQLKRAALGRMATILKGNSSSLLYLEQVRQHLSRLPNIDPSTRTIILTGFPNVGKSSFMNKVTRAEVDVQPYPFTTKSLFVGHTDYKCLKWQVIDSPGILDHPLEDRNTIEMQSITALAHLRSCVLFLVDVSEHCGYSIKQQVDLFHNIKPLFSGKPILLVLTKIDLVRFEELTQEKKDLLQSVADEVHDMMGLSNITQEGVANVKQAACDKLLEHRVEIKMNKTGKSVEGILSRIHLAQPEKRDHRQRATFIPQSVTDRRNDVMDQAEDGAPSAPKRKTVKEIEDENGGAGVYQHDMKKDYLLKNPDWKYDVIPEIFDGRNIADFIDPEIEKLLDELEKEEEVRLEEPEVNYADDEIYIEEEDEDVYEKIMSKKSIYKQKQQLNRRANNHTILPRKNRPVDLDAIQKELMDRGVDKETLDRVRSRSMTRDASVTTGRGRSLSTTGRSKSTSFERARSVSQQRVVEEREANPVSAKSVLGKRKRSLSTRNRSQSATDKLSGLVDAKQQVAAIKLGHKKQRLLALAAKRGEADRKIPNEMPKHLFSGKRSIGKTDRR</sequence>
<dbReference type="Pfam" id="PF17835">
    <property type="entry name" value="NOG1_N"/>
    <property type="match status" value="1"/>
</dbReference>
<keyword evidence="5 6" id="KW-0539">Nucleus</keyword>
<reference evidence="9 10" key="1">
    <citation type="submission" date="2024-03" db="EMBL/GenBank/DDBJ databases">
        <title>The Acrasis kona genome and developmental transcriptomes reveal deep origins of eukaryotic multicellular pathways.</title>
        <authorList>
            <person name="Sheikh S."/>
            <person name="Fu C.-J."/>
            <person name="Brown M.W."/>
            <person name="Baldauf S.L."/>
        </authorList>
    </citation>
    <scope>NUCLEOTIDE SEQUENCE [LARGE SCALE GENOMIC DNA]</scope>
    <source>
        <strain evidence="9 10">ATCC MYA-3509</strain>
    </source>
</reference>
<dbReference type="FunFam" id="1.20.120.1190:FF:000001">
    <property type="entry name" value="Nucleolar GTP-binding protein 1"/>
    <property type="match status" value="1"/>
</dbReference>
<organism evidence="9 10">
    <name type="scientific">Acrasis kona</name>
    <dbReference type="NCBI Taxonomy" id="1008807"/>
    <lineage>
        <taxon>Eukaryota</taxon>
        <taxon>Discoba</taxon>
        <taxon>Heterolobosea</taxon>
        <taxon>Tetramitia</taxon>
        <taxon>Eutetramitia</taxon>
        <taxon>Acrasidae</taxon>
        <taxon>Acrasis</taxon>
    </lineage>
</organism>
<dbReference type="FunFam" id="3.40.50.300:FF:000496">
    <property type="entry name" value="Nucleolar GTP-binding protein 1"/>
    <property type="match status" value="1"/>
</dbReference>
<feature type="region of interest" description="Disordered" evidence="7">
    <location>
        <begin position="543"/>
        <end position="625"/>
    </location>
</feature>
<feature type="compositionally biased region" description="Low complexity" evidence="7">
    <location>
        <begin position="561"/>
        <end position="577"/>
    </location>
</feature>
<dbReference type="Gene3D" id="3.40.50.300">
    <property type="entry name" value="P-loop containing nucleotide triphosphate hydrolases"/>
    <property type="match status" value="1"/>
</dbReference>
<evidence type="ECO:0000256" key="6">
    <source>
        <dbReference type="PIRNR" id="PIRNR038919"/>
    </source>
</evidence>
<dbReference type="Pfam" id="PF08155">
    <property type="entry name" value="NOGCT"/>
    <property type="match status" value="1"/>
</dbReference>
<dbReference type="InterPro" id="IPR012973">
    <property type="entry name" value="NOG_C"/>
</dbReference>